<comment type="caution">
    <text evidence="21">The sequence shown here is derived from an EMBL/GenBank/DDBJ whole genome shotgun (WGS) entry which is preliminary data.</text>
</comment>
<dbReference type="CDD" id="cd15517">
    <property type="entry name" value="PHD_TCF19_like"/>
    <property type="match status" value="1"/>
</dbReference>
<dbReference type="InterPro" id="IPR003347">
    <property type="entry name" value="JmjC_dom"/>
</dbReference>
<dbReference type="GO" id="GO:0008270">
    <property type="term" value="F:zinc ion binding"/>
    <property type="evidence" value="ECO:0007669"/>
    <property type="project" value="UniProtKB-KW"/>
</dbReference>
<comment type="function">
    <text evidence="2">Histone demethylase that specifically demethylates 'Lys-36' of histone H3, thereby playing a central role in histone code.</text>
</comment>
<evidence type="ECO:0000256" key="18">
    <source>
        <dbReference type="ARBA" id="ARBA00047915"/>
    </source>
</evidence>
<keyword evidence="12 21" id="KW-0560">Oxidoreductase</keyword>
<evidence type="ECO:0000256" key="6">
    <source>
        <dbReference type="ARBA" id="ARBA00015153"/>
    </source>
</evidence>
<accession>A0A9W8AJ15</accession>
<dbReference type="InterPro" id="IPR041070">
    <property type="entry name" value="JHD"/>
</dbReference>
<protein>
    <recommendedName>
        <fullName evidence="6">JmjC domain-containing histone demethylation protein 1</fullName>
        <ecNumber evidence="5">1.14.11.27</ecNumber>
    </recommendedName>
    <alternativeName>
        <fullName evidence="17">[Histone-H3]-lysine-36 demethylase 1</fullName>
    </alternativeName>
</protein>
<evidence type="ECO:0000256" key="7">
    <source>
        <dbReference type="ARBA" id="ARBA00022723"/>
    </source>
</evidence>
<evidence type="ECO:0000256" key="13">
    <source>
        <dbReference type="ARBA" id="ARBA00023004"/>
    </source>
</evidence>
<evidence type="ECO:0000256" key="16">
    <source>
        <dbReference type="ARBA" id="ARBA00023242"/>
    </source>
</evidence>
<evidence type="ECO:0000256" key="1">
    <source>
        <dbReference type="ARBA" id="ARBA00001954"/>
    </source>
</evidence>
<keyword evidence="22" id="KW-1185">Reference proteome</keyword>
<dbReference type="InterPro" id="IPR001965">
    <property type="entry name" value="Znf_PHD"/>
</dbReference>
<dbReference type="InterPro" id="IPR011011">
    <property type="entry name" value="Znf_FYVE_PHD"/>
</dbReference>
<evidence type="ECO:0000313" key="21">
    <source>
        <dbReference type="EMBL" id="KAJ1956322.1"/>
    </source>
</evidence>
<evidence type="ECO:0000256" key="3">
    <source>
        <dbReference type="ARBA" id="ARBA00004123"/>
    </source>
</evidence>
<evidence type="ECO:0000256" key="9">
    <source>
        <dbReference type="ARBA" id="ARBA00022833"/>
    </source>
</evidence>
<evidence type="ECO:0000256" key="2">
    <source>
        <dbReference type="ARBA" id="ARBA00003909"/>
    </source>
</evidence>
<evidence type="ECO:0000256" key="14">
    <source>
        <dbReference type="ARBA" id="ARBA00023015"/>
    </source>
</evidence>
<dbReference type="Pfam" id="PF02373">
    <property type="entry name" value="JmjC"/>
    <property type="match status" value="1"/>
</dbReference>
<dbReference type="AlphaFoldDB" id="A0A9W8AJ15"/>
<organism evidence="21 22">
    <name type="scientific">Dispira parvispora</name>
    <dbReference type="NCBI Taxonomy" id="1520584"/>
    <lineage>
        <taxon>Eukaryota</taxon>
        <taxon>Fungi</taxon>
        <taxon>Fungi incertae sedis</taxon>
        <taxon>Zoopagomycota</taxon>
        <taxon>Kickxellomycotina</taxon>
        <taxon>Dimargaritomycetes</taxon>
        <taxon>Dimargaritales</taxon>
        <taxon>Dimargaritaceae</taxon>
        <taxon>Dispira</taxon>
    </lineage>
</organism>
<dbReference type="SMART" id="SM00249">
    <property type="entry name" value="PHD"/>
    <property type="match status" value="1"/>
</dbReference>
<comment type="cofactor">
    <cofactor evidence="1">
        <name>Fe(2+)</name>
        <dbReference type="ChEBI" id="CHEBI:29033"/>
    </cofactor>
</comment>
<dbReference type="PROSITE" id="PS51184">
    <property type="entry name" value="JMJC"/>
    <property type="match status" value="1"/>
</dbReference>
<evidence type="ECO:0000313" key="22">
    <source>
        <dbReference type="Proteomes" id="UP001150925"/>
    </source>
</evidence>
<gene>
    <name evidence="21" type="primary">JHD1</name>
    <name evidence="21" type="ORF">IWQ62_005326</name>
</gene>
<dbReference type="GO" id="GO:0140680">
    <property type="term" value="F:histone H3K36me/H3K36me2 demethylase activity"/>
    <property type="evidence" value="ECO:0007669"/>
    <property type="project" value="UniProtKB-EC"/>
</dbReference>
<keyword evidence="14" id="KW-0805">Transcription regulation</keyword>
<dbReference type="Gene3D" id="2.60.120.650">
    <property type="entry name" value="Cupin"/>
    <property type="match status" value="1"/>
</dbReference>
<dbReference type="Proteomes" id="UP001150925">
    <property type="component" value="Unassembled WGS sequence"/>
</dbReference>
<feature type="region of interest" description="Disordered" evidence="19">
    <location>
        <begin position="1"/>
        <end position="64"/>
    </location>
</feature>
<evidence type="ECO:0000259" key="20">
    <source>
        <dbReference type="PROSITE" id="PS51184"/>
    </source>
</evidence>
<dbReference type="SUPFAM" id="SSF51197">
    <property type="entry name" value="Clavaminate synthase-like"/>
    <property type="match status" value="1"/>
</dbReference>
<dbReference type="GO" id="GO:0005634">
    <property type="term" value="C:nucleus"/>
    <property type="evidence" value="ECO:0007669"/>
    <property type="project" value="UniProtKB-SubCell"/>
</dbReference>
<evidence type="ECO:0000256" key="4">
    <source>
        <dbReference type="ARBA" id="ARBA00008037"/>
    </source>
</evidence>
<evidence type="ECO:0000256" key="10">
    <source>
        <dbReference type="ARBA" id="ARBA00022853"/>
    </source>
</evidence>
<feature type="non-terminal residue" evidence="21">
    <location>
        <position position="470"/>
    </location>
</feature>
<keyword evidence="10" id="KW-0156">Chromatin regulator</keyword>
<feature type="domain" description="JmjC" evidence="20">
    <location>
        <begin position="255"/>
        <end position="413"/>
    </location>
</feature>
<dbReference type="EMBL" id="JANBPY010002148">
    <property type="protein sequence ID" value="KAJ1956322.1"/>
    <property type="molecule type" value="Genomic_DNA"/>
</dbReference>
<dbReference type="InterPro" id="IPR050690">
    <property type="entry name" value="JHDM1_Histone_Demethylase"/>
</dbReference>
<comment type="similarity">
    <text evidence="4">Belongs to the JHDM1 histone demethylase family.</text>
</comment>
<dbReference type="SUPFAM" id="SSF57903">
    <property type="entry name" value="FYVE/PHD zinc finger"/>
    <property type="match status" value="1"/>
</dbReference>
<evidence type="ECO:0000256" key="8">
    <source>
        <dbReference type="ARBA" id="ARBA00022771"/>
    </source>
</evidence>
<evidence type="ECO:0000256" key="11">
    <source>
        <dbReference type="ARBA" id="ARBA00022964"/>
    </source>
</evidence>
<keyword evidence="7" id="KW-0479">Metal-binding</keyword>
<evidence type="ECO:0000256" key="19">
    <source>
        <dbReference type="SAM" id="MobiDB-lite"/>
    </source>
</evidence>
<dbReference type="EC" id="1.14.11.27" evidence="5"/>
<dbReference type="SMART" id="SM00558">
    <property type="entry name" value="JmjC"/>
    <property type="match status" value="1"/>
</dbReference>
<proteinExistence type="inferred from homology"/>
<evidence type="ECO:0000256" key="5">
    <source>
        <dbReference type="ARBA" id="ARBA00013246"/>
    </source>
</evidence>
<comment type="catalytic activity">
    <reaction evidence="18">
        <text>N(6),N(6)-dimethyl-L-lysyl(36)-[histone H3] + 2 2-oxoglutarate + 2 O2 = L-lysyl(36)-[histone H3] + 2 formaldehyde + 2 succinate + 2 CO2</text>
        <dbReference type="Rhea" id="RHEA:42032"/>
        <dbReference type="Rhea" id="RHEA-COMP:9785"/>
        <dbReference type="Rhea" id="RHEA-COMP:9787"/>
        <dbReference type="ChEBI" id="CHEBI:15379"/>
        <dbReference type="ChEBI" id="CHEBI:16526"/>
        <dbReference type="ChEBI" id="CHEBI:16810"/>
        <dbReference type="ChEBI" id="CHEBI:16842"/>
        <dbReference type="ChEBI" id="CHEBI:29969"/>
        <dbReference type="ChEBI" id="CHEBI:30031"/>
        <dbReference type="ChEBI" id="CHEBI:61976"/>
        <dbReference type="EC" id="1.14.11.27"/>
    </reaction>
</comment>
<dbReference type="PANTHER" id="PTHR23123">
    <property type="entry name" value="PHD/F-BOX CONTAINING PROTEIN"/>
    <property type="match status" value="1"/>
</dbReference>
<evidence type="ECO:0000256" key="17">
    <source>
        <dbReference type="ARBA" id="ARBA00031083"/>
    </source>
</evidence>
<keyword evidence="16" id="KW-0539">Nucleus</keyword>
<keyword evidence="9" id="KW-0862">Zinc</keyword>
<evidence type="ECO:0000256" key="15">
    <source>
        <dbReference type="ARBA" id="ARBA00023163"/>
    </source>
</evidence>
<evidence type="ECO:0000256" key="12">
    <source>
        <dbReference type="ARBA" id="ARBA00023002"/>
    </source>
</evidence>
<comment type="subcellular location">
    <subcellularLocation>
        <location evidence="3">Nucleus</location>
    </subcellularLocation>
</comment>
<name>A0A9W8AJ15_9FUNG</name>
<dbReference type="OrthoDB" id="5876800at2759"/>
<keyword evidence="11" id="KW-0223">Dioxygenase</keyword>
<dbReference type="Pfam" id="PF17811">
    <property type="entry name" value="JHD"/>
    <property type="match status" value="1"/>
</dbReference>
<reference evidence="21" key="1">
    <citation type="submission" date="2022-07" db="EMBL/GenBank/DDBJ databases">
        <title>Phylogenomic reconstructions and comparative analyses of Kickxellomycotina fungi.</title>
        <authorList>
            <person name="Reynolds N.K."/>
            <person name="Stajich J.E."/>
            <person name="Barry K."/>
            <person name="Grigoriev I.V."/>
            <person name="Crous P."/>
            <person name="Smith M.E."/>
        </authorList>
    </citation>
    <scope>NUCLEOTIDE SEQUENCE</scope>
    <source>
        <strain evidence="21">RSA 1196</strain>
    </source>
</reference>
<keyword evidence="13" id="KW-0408">Iron</keyword>
<keyword evidence="15" id="KW-0804">Transcription</keyword>
<sequence>MVTQPANRTDKTQTRKRRLRDQCPACTVSHNPEIVPTQPRKSPRRTSPRSVVGTEDSLDTATTNSDTSAVYDTWLQCNVCRMWYHTHCLGISTIECRSIKRYHCPECTVKVGPSVYFKQNLRRSRRTHTVINYADLNEGTAGDLYKYTKVLRNRQFPPAPFTTYATGEFLTRAWVDNYGLQEPLLIQSPKGLGMKMPPKSTTVADIARLIGESHAVDVIDVANQGELTGWDLGQWSQYFNQAHRDRLLNVISLEFSDTPLMDQVQRPRIVQQLDWTNLVWPEELCTQPEFPRVQHYCLMSVQDSYTDFHVDFGGTSVFYHLLSGEKRFYFIPPTLANLRKYEKWMQSADQANVFFADQVKTCYQVSLQPGNTMFIPSGWIHAVYTPKDSIVIGGNFLSDIDIDMQLRMYYLEERVKVPQAQRFPLFERTHWLAAEYYLGRLKQRTALPSLTPRQLRGIVALGEFLRDQLA</sequence>
<keyword evidence="8" id="KW-0863">Zinc-finger</keyword>